<evidence type="ECO:0000256" key="1">
    <source>
        <dbReference type="ARBA" id="ARBA00010873"/>
    </source>
</evidence>
<gene>
    <name evidence="4" type="primary">traA</name>
    <name evidence="4" type="ORF">BN8_p06882</name>
</gene>
<comment type="similarity">
    <text evidence="1">Belongs to the MobA/MobL family.</text>
</comment>
<accession>I2GU73</accession>
<evidence type="ECO:0000256" key="2">
    <source>
        <dbReference type="ARBA" id="ARBA00022971"/>
    </source>
</evidence>
<dbReference type="Pfam" id="PF03389">
    <property type="entry name" value="MobA_MobL"/>
    <property type="match status" value="1"/>
</dbReference>
<sequence>MHANLHINAISRSGGRTAPGASAYRSGTVVKDRSAVACAAYRSGETLKDDRYEKTHDFTRKENVLHAEIIAPDGAPAWLTDREKLWNAVEAGEKRKDAQLAKEIILTLPRNLDTDEQKQVVRDFVRENLTSRGLVADFAIHSPEASDGDRNPHAHIMFTLRPVEGDGFGKKLTGRVNGLDDRKVLGDMRNSYETILNQVSVQKNSEIHFDLRNLKEKGIDREPQPKIGPKVTHLEKRGYQTEWGKEVRQVNARNQAKQAQLAHNSYSQATYLAGKAIDAVRDDIAHKYYEVMYGPEAAYGDNPEKEQDFYGYER</sequence>
<keyword evidence="2" id="KW-0184">Conjugation</keyword>
<dbReference type="RefSeq" id="WP_015056836.1">
    <property type="nucleotide sequence ID" value="NC_019015.1"/>
</dbReference>
<reference evidence="4 5" key="1">
    <citation type="journal article" date="2012" name="J. Bacteriol.">
        <title>Genome Sequence of the Filamentous Bacterium Fibrisoma limi BUZ 3T.</title>
        <authorList>
            <person name="Filippini M."/>
            <person name="Qi W."/>
            <person name="Jaenicke S."/>
            <person name="Goesmann A."/>
            <person name="Smits T.H."/>
            <person name="Bagheri H.C."/>
        </authorList>
    </citation>
    <scope>NUCLEOTIDE SEQUENCE [LARGE SCALE GENOMIC DNA]</scope>
    <source>
        <strain evidence="5">BUZ 3T</strain>
        <plasmid evidence="4 5">pFLIM02</plasmid>
    </source>
</reference>
<evidence type="ECO:0000313" key="4">
    <source>
        <dbReference type="EMBL" id="CCH57674.1"/>
    </source>
</evidence>
<evidence type="ECO:0000313" key="5">
    <source>
        <dbReference type="Proteomes" id="UP000009309"/>
    </source>
</evidence>
<geneLocation type="plasmid" evidence="4 5">
    <name>pFLIM02</name>
</geneLocation>
<dbReference type="InterPro" id="IPR005053">
    <property type="entry name" value="MobA_MobL"/>
</dbReference>
<dbReference type="Gene3D" id="3.30.930.30">
    <property type="match status" value="1"/>
</dbReference>
<dbReference type="NCBIfam" id="NF041496">
    <property type="entry name" value="MobQ"/>
    <property type="match status" value="1"/>
</dbReference>
<keyword evidence="4" id="KW-0614">Plasmid</keyword>
<dbReference type="OrthoDB" id="1826980at2"/>
<organism evidence="4 5">
    <name type="scientific">Fibrisoma limi BUZ 3</name>
    <dbReference type="NCBI Taxonomy" id="1185876"/>
    <lineage>
        <taxon>Bacteria</taxon>
        <taxon>Pseudomonadati</taxon>
        <taxon>Bacteroidota</taxon>
        <taxon>Cytophagia</taxon>
        <taxon>Cytophagales</taxon>
        <taxon>Spirosomataceae</taxon>
        <taxon>Fibrisoma</taxon>
    </lineage>
</organism>
<proteinExistence type="inferred from homology"/>
<protein>
    <submittedName>
        <fullName evidence="4">Conjugal transfer protein traA</fullName>
    </submittedName>
</protein>
<name>I2GU73_9BACT</name>
<dbReference type="Proteomes" id="UP000009309">
    <property type="component" value="Plasmid pFLIM02"/>
</dbReference>
<dbReference type="AlphaFoldDB" id="I2GU73"/>
<evidence type="ECO:0000259" key="3">
    <source>
        <dbReference type="Pfam" id="PF03389"/>
    </source>
</evidence>
<feature type="domain" description="MobA/MobL protein" evidence="3">
    <location>
        <begin position="33"/>
        <end position="237"/>
    </location>
</feature>
<keyword evidence="5" id="KW-1185">Reference proteome</keyword>
<dbReference type="EMBL" id="HE805917">
    <property type="protein sequence ID" value="CCH57674.1"/>
    <property type="molecule type" value="Genomic_DNA"/>
</dbReference>